<gene>
    <name evidence="3" type="ORF">GCM10020369_10900</name>
</gene>
<evidence type="ECO:0000313" key="4">
    <source>
        <dbReference type="Proteomes" id="UP001501676"/>
    </source>
</evidence>
<comment type="caution">
    <text evidence="3">The sequence shown here is derived from an EMBL/GenBank/DDBJ whole genome shotgun (WGS) entry which is preliminary data.</text>
</comment>
<dbReference type="RefSeq" id="WP_345726851.1">
    <property type="nucleotide sequence ID" value="NZ_BAAAYN010000006.1"/>
</dbReference>
<dbReference type="PANTHER" id="PTHR33744">
    <property type="entry name" value="CARBOHYDRATE DIACID REGULATOR"/>
    <property type="match status" value="1"/>
</dbReference>
<feature type="domain" description="PucR C-terminal helix-turn-helix" evidence="1">
    <location>
        <begin position="359"/>
        <end position="417"/>
    </location>
</feature>
<keyword evidence="4" id="KW-1185">Reference proteome</keyword>
<dbReference type="EMBL" id="BAAAYN010000006">
    <property type="protein sequence ID" value="GAA3383759.1"/>
    <property type="molecule type" value="Genomic_DNA"/>
</dbReference>
<accession>A0ABP6SSJ0</accession>
<evidence type="ECO:0000313" key="3">
    <source>
        <dbReference type="EMBL" id="GAA3383759.1"/>
    </source>
</evidence>
<dbReference type="Gene3D" id="1.10.10.2840">
    <property type="entry name" value="PucR C-terminal helix-turn-helix domain"/>
    <property type="match status" value="1"/>
</dbReference>
<feature type="domain" description="RsbT co-antagonist protein RsbRD N-terminal" evidence="2">
    <location>
        <begin position="24"/>
        <end position="164"/>
    </location>
</feature>
<dbReference type="Pfam" id="PF14361">
    <property type="entry name" value="RsbRD_N"/>
    <property type="match status" value="1"/>
</dbReference>
<dbReference type="InterPro" id="IPR042070">
    <property type="entry name" value="PucR_C-HTH_sf"/>
</dbReference>
<reference evidence="4" key="1">
    <citation type="journal article" date="2019" name="Int. J. Syst. Evol. Microbiol.">
        <title>The Global Catalogue of Microorganisms (GCM) 10K type strain sequencing project: providing services to taxonomists for standard genome sequencing and annotation.</title>
        <authorList>
            <consortium name="The Broad Institute Genomics Platform"/>
            <consortium name="The Broad Institute Genome Sequencing Center for Infectious Disease"/>
            <person name="Wu L."/>
            <person name="Ma J."/>
        </authorList>
    </citation>
    <scope>NUCLEOTIDE SEQUENCE [LARGE SCALE GENOMIC DNA]</scope>
    <source>
        <strain evidence="4">JCM 9458</strain>
    </source>
</reference>
<dbReference type="InterPro" id="IPR025736">
    <property type="entry name" value="PucR_C-HTH_dom"/>
</dbReference>
<dbReference type="PANTHER" id="PTHR33744:SF7">
    <property type="entry name" value="PUCR FAMILY TRANSCRIPTIONAL REGULATOR"/>
    <property type="match status" value="1"/>
</dbReference>
<evidence type="ECO:0000259" key="1">
    <source>
        <dbReference type="Pfam" id="PF13556"/>
    </source>
</evidence>
<protein>
    <submittedName>
        <fullName evidence="3">Helix-turn-helix domain-containing protein</fullName>
    </submittedName>
</protein>
<sequence length="422" mass="45921">MTSHIAGRSTSLDRAAQALLAEADALARRIVAQLVHELPAYARLPREQLDGDVLTITADGVRTFARLLRSRADRRLPADYLAALSSSAAQRAEEQIPMSDVMRAYFVGAQLSLEHLDMALGPDVHTQMVELIRRTFDYLQEVTAGVADGYARERRLTLGETLSARLQLGNALVEGAPDDAVAEAALLAGVEVAPAYTVVALRVSEDRPGPADAPARRTSESTNAEVIRARLVREVRSHLLGSLDHDVLWLPNYRDALILIPFDPAERRTGLRPRDFDRVSAGLTTPVSAGIATGASAASGVSVAARTAIEVRDLVERLRRKPGCYELADVALEYQMSRPGPGQRALADLVSPLTGERDLRATLQIFIDENRHRTRTARRLGVHPNTVDNRLRRIASLTGLDPTRPHDMTRLEAAMAAALLGS</sequence>
<evidence type="ECO:0000259" key="2">
    <source>
        <dbReference type="Pfam" id="PF14361"/>
    </source>
</evidence>
<proteinExistence type="predicted"/>
<organism evidence="3 4">
    <name type="scientific">Cryptosporangium minutisporangium</name>
    <dbReference type="NCBI Taxonomy" id="113569"/>
    <lineage>
        <taxon>Bacteria</taxon>
        <taxon>Bacillati</taxon>
        <taxon>Actinomycetota</taxon>
        <taxon>Actinomycetes</taxon>
        <taxon>Cryptosporangiales</taxon>
        <taxon>Cryptosporangiaceae</taxon>
        <taxon>Cryptosporangium</taxon>
    </lineage>
</organism>
<dbReference type="InterPro" id="IPR051448">
    <property type="entry name" value="CdaR-like_regulators"/>
</dbReference>
<dbReference type="Pfam" id="PF13556">
    <property type="entry name" value="HTH_30"/>
    <property type="match status" value="1"/>
</dbReference>
<name>A0ABP6SSJ0_9ACTN</name>
<dbReference type="InterPro" id="IPR025751">
    <property type="entry name" value="RsbRD_N_dom"/>
</dbReference>
<dbReference type="Proteomes" id="UP001501676">
    <property type="component" value="Unassembled WGS sequence"/>
</dbReference>